<evidence type="ECO:0000259" key="5">
    <source>
        <dbReference type="Pfam" id="PF13476"/>
    </source>
</evidence>
<organism evidence="6 7">
    <name type="scientific">Amphibacillus indicireducens</name>
    <dbReference type="NCBI Taxonomy" id="1076330"/>
    <lineage>
        <taxon>Bacteria</taxon>
        <taxon>Bacillati</taxon>
        <taxon>Bacillota</taxon>
        <taxon>Bacilli</taxon>
        <taxon>Bacillales</taxon>
        <taxon>Bacillaceae</taxon>
        <taxon>Amphibacillus</taxon>
    </lineage>
</organism>
<comment type="similarity">
    <text evidence="1">Belongs to the SMC family. SbcC subfamily.</text>
</comment>
<dbReference type="InterPro" id="IPR027417">
    <property type="entry name" value="P-loop_NTPase"/>
</dbReference>
<feature type="coiled-coil region" evidence="4">
    <location>
        <begin position="537"/>
        <end position="564"/>
    </location>
</feature>
<keyword evidence="4" id="KW-0175">Coiled coil</keyword>
<evidence type="ECO:0000256" key="4">
    <source>
        <dbReference type="SAM" id="Coils"/>
    </source>
</evidence>
<dbReference type="Gene3D" id="3.40.50.300">
    <property type="entry name" value="P-loop containing nucleotide triphosphate hydrolases"/>
    <property type="match status" value="2"/>
</dbReference>
<proteinExistence type="inferred from homology"/>
<dbReference type="SUPFAM" id="SSF52540">
    <property type="entry name" value="P-loop containing nucleoside triphosphate hydrolases"/>
    <property type="match status" value="1"/>
</dbReference>
<sequence length="1036" mass="120566">MKVLQLTLTAFGPFKETERIDFTRLGNESIFLVTGPTGAGKTTIFDAICYALYGKASGSDRDHDSLRSDFASVDQQTEVSLRFELKQTTYLIKRKPKQLRPKARGEGLVEEPQTATLYQETDGKEVLISSRIKDVNETIEQLIGLDYDQFLKMIMIPQGEFRKLISENSHDREKILQKIFHTHIYQAITKQLQIQSNEMKHQLMQTQSQITDQLDNVEWEQGAESRENWTTEESINQLKSLIKQLELTCLEADKDYQKQRQIYSKAQKNFREQTQLADDFNQLAEQQELKLQLAQQEDDINQIKRTFNEAEKAAKIELYEDQLMARMSEAKAEELKQNQLRQALAVDQEKLDLNEQIFRRFQDQHTEKVNEKEQLKEENNQTQSWAKLIEIESMIKQDQEVHQSIANQVQTNKATIQQIKEKIKQINQKLEQRIERTEQSLKLNHEYTLMNEQLTKVKQLEKTYFESIQVEQQTKEIDQTYQELQQQLVEQKNKLKVFEQEQQHHLASHLAADLKAGEACPVCGSIEHPNPVQRVAFNQSDQQKESYQIEIEQIEKQVLTVQEEWLEHKSNYRTKQQSLAEQAAVFNYSIEQLSKEAIEKLLLNWQEQVTTQKRLIDKVDQEMAQSKQLETEKQVLAKKLEKLEQAIEHQTTELNKVEQQLSRRMGEMTSYQQNCPKTTLTFNEWQMHLIDKQEKLDHWFKVFTDHEAEYNRLKESVNQLVTRYESQQQFTIQLKEKLALAQDAFEQQLSNVGFQDQNAYMIAKRTATEREQLQEQIKQYEEKQTQVTTQISKLTEKLAGKIKPDLNKLQAELDQTQADYENQIRQLEQLKEKHLKHVTIFDKVTNLKALFVELDQDYRDLSALADMANGDNHLKLSFERYVLSAFLEEILYQANLRLNTLTDHRYELKISDQLAKHGAKSGLDLEVFDQHTGKQRSVKTLSGGEGFQTSLCLALGMADVVQSYAGGVQLDTLFIDEGFGTLDDVSLEQAINTLKGLQQSNRVLGIISHVNQLKEEIHAKLEINPTPQGSTARFNI</sequence>
<dbReference type="InterPro" id="IPR038729">
    <property type="entry name" value="Rad50/SbcC_AAA"/>
</dbReference>
<feature type="domain" description="Rad50/SbcC-type AAA" evidence="5">
    <location>
        <begin position="5"/>
        <end position="218"/>
    </location>
</feature>
<dbReference type="RefSeq" id="WP_344912088.1">
    <property type="nucleotide sequence ID" value="NZ_BAABDL010000085.1"/>
</dbReference>
<feature type="coiled-coil region" evidence="4">
    <location>
        <begin position="467"/>
        <end position="501"/>
    </location>
</feature>
<dbReference type="PANTHER" id="PTHR32114">
    <property type="entry name" value="ABC TRANSPORTER ABCH.3"/>
    <property type="match status" value="1"/>
</dbReference>
<dbReference type="Pfam" id="PF13476">
    <property type="entry name" value="AAA_23"/>
    <property type="match status" value="1"/>
</dbReference>
<name>A0ABP7VP74_9BACI</name>
<evidence type="ECO:0000256" key="3">
    <source>
        <dbReference type="ARBA" id="ARBA00013368"/>
    </source>
</evidence>
<reference evidence="7" key="1">
    <citation type="journal article" date="2019" name="Int. J. Syst. Evol. Microbiol.">
        <title>The Global Catalogue of Microorganisms (GCM) 10K type strain sequencing project: providing services to taxonomists for standard genome sequencing and annotation.</title>
        <authorList>
            <consortium name="The Broad Institute Genomics Platform"/>
            <consortium name="The Broad Institute Genome Sequencing Center for Infectious Disease"/>
            <person name="Wu L."/>
            <person name="Ma J."/>
        </authorList>
    </citation>
    <scope>NUCLEOTIDE SEQUENCE [LARGE SCALE GENOMIC DNA]</scope>
    <source>
        <strain evidence="7">JCM 17250</strain>
    </source>
</reference>
<evidence type="ECO:0000256" key="2">
    <source>
        <dbReference type="ARBA" id="ARBA00011322"/>
    </source>
</evidence>
<feature type="coiled-coil region" evidence="4">
    <location>
        <begin position="235"/>
        <end position="313"/>
    </location>
</feature>
<keyword evidence="7" id="KW-1185">Reference proteome</keyword>
<feature type="coiled-coil region" evidence="4">
    <location>
        <begin position="612"/>
        <end position="660"/>
    </location>
</feature>
<gene>
    <name evidence="6" type="ORF">GCM10022410_16440</name>
</gene>
<protein>
    <recommendedName>
        <fullName evidence="3">Nuclease SbcCD subunit C</fullName>
    </recommendedName>
</protein>
<dbReference type="PANTHER" id="PTHR32114:SF2">
    <property type="entry name" value="ABC TRANSPORTER ABCH.3"/>
    <property type="match status" value="1"/>
</dbReference>
<evidence type="ECO:0000313" key="7">
    <source>
        <dbReference type="Proteomes" id="UP001501734"/>
    </source>
</evidence>
<dbReference type="Proteomes" id="UP001501734">
    <property type="component" value="Unassembled WGS sequence"/>
</dbReference>
<evidence type="ECO:0000256" key="1">
    <source>
        <dbReference type="ARBA" id="ARBA00006930"/>
    </source>
</evidence>
<evidence type="ECO:0000313" key="6">
    <source>
        <dbReference type="EMBL" id="GAA4071508.1"/>
    </source>
</evidence>
<accession>A0ABP7VP74</accession>
<feature type="coiled-coil region" evidence="4">
    <location>
        <begin position="409"/>
        <end position="440"/>
    </location>
</feature>
<dbReference type="EMBL" id="BAABDL010000085">
    <property type="protein sequence ID" value="GAA4071508.1"/>
    <property type="molecule type" value="Genomic_DNA"/>
</dbReference>
<comment type="subunit">
    <text evidence="2">Heterodimer of SbcC and SbcD.</text>
</comment>
<comment type="caution">
    <text evidence="6">The sequence shown here is derived from an EMBL/GenBank/DDBJ whole genome shotgun (WGS) entry which is preliminary data.</text>
</comment>
<feature type="coiled-coil region" evidence="4">
    <location>
        <begin position="763"/>
        <end position="837"/>
    </location>
</feature>
<dbReference type="Pfam" id="PF13558">
    <property type="entry name" value="SbcC_Walker_B"/>
    <property type="match status" value="1"/>
</dbReference>